<dbReference type="Proteomes" id="UP000014020">
    <property type="component" value="Unassembled WGS sequence"/>
</dbReference>
<comment type="caution">
    <text evidence="1">The sequence shown here is derived from an EMBL/GenBank/DDBJ whole genome shotgun (WGS) entry which is preliminary data.</text>
</comment>
<organism evidence="1 2">
    <name type="scientific">Bacillus cereus (strain VD146)</name>
    <dbReference type="NCBI Taxonomy" id="1053236"/>
    <lineage>
        <taxon>Bacteria</taxon>
        <taxon>Bacillati</taxon>
        <taxon>Bacillota</taxon>
        <taxon>Bacilli</taxon>
        <taxon>Bacillales</taxon>
        <taxon>Bacillaceae</taxon>
        <taxon>Bacillus</taxon>
        <taxon>Bacillus cereus group</taxon>
    </lineage>
</organism>
<name>R8MEW5_BACCX</name>
<dbReference type="EMBL" id="AHFE01000073">
    <property type="protein sequence ID" value="EOP32589.1"/>
    <property type="molecule type" value="Genomic_DNA"/>
</dbReference>
<reference evidence="2" key="1">
    <citation type="submission" date="2012-12" db="EMBL/GenBank/DDBJ databases">
        <title>The genome sequence of Bacillus cereus VD146.</title>
        <authorList>
            <consortium name="The Broad Institute Genome Sequencing Platform"/>
            <consortium name="The Broad Institute Genome Sequencing Center for Infectious Disease"/>
            <person name="Feldgarden M."/>
            <person name="Van der Auwera G.A."/>
            <person name="Mahillon J."/>
            <person name="Duprez V."/>
            <person name="Timmery S."/>
            <person name="Mattelet C."/>
            <person name="Dierick K."/>
            <person name="Sun M."/>
            <person name="Yu Z."/>
            <person name="Zhu L."/>
            <person name="Hu X."/>
            <person name="Shank E.B."/>
            <person name="Swiecicka I."/>
            <person name="Hansen B.M."/>
            <person name="Andrup L."/>
            <person name="Walker B."/>
            <person name="Young S.K."/>
            <person name="Zeng Q."/>
            <person name="Gargeya S."/>
            <person name="Fitzgerald M."/>
            <person name="Haas B."/>
            <person name="Abouelleil A."/>
            <person name="Alvarado L."/>
            <person name="Arachchi H.M."/>
            <person name="Berlin A.M."/>
            <person name="Chapman S.B."/>
            <person name="Dewar J."/>
            <person name="Goldberg J."/>
            <person name="Griggs A."/>
            <person name="Gujja S."/>
            <person name="Hansen M."/>
            <person name="Howarth C."/>
            <person name="Imamovic A."/>
            <person name="Larimer J."/>
            <person name="McCowan C."/>
            <person name="Murphy C."/>
            <person name="Neiman D."/>
            <person name="Pearson M."/>
            <person name="Priest M."/>
            <person name="Roberts A."/>
            <person name="Saif S."/>
            <person name="Shea T."/>
            <person name="Sisk P."/>
            <person name="Sykes S."/>
            <person name="Wortman J."/>
            <person name="Nusbaum C."/>
            <person name="Birren B."/>
        </authorList>
    </citation>
    <scope>NUCLEOTIDE SEQUENCE [LARGE SCALE GENOMIC DNA]</scope>
    <source>
        <strain evidence="2">VD146</strain>
    </source>
</reference>
<evidence type="ECO:0000313" key="2">
    <source>
        <dbReference type="Proteomes" id="UP000014020"/>
    </source>
</evidence>
<proteinExistence type="predicted"/>
<dbReference type="RefSeq" id="WP_016121237.1">
    <property type="nucleotide sequence ID" value="NZ_KB976682.1"/>
</dbReference>
<sequence>MTKKIINFGQAEQKARKRDLEIEQKQFEEEHHGMDQDAVDEALKVLSKATGGKEIYIGTKKSPQSKVRFVQILQENLNYLSENDYLTSREKIFLFDIMQYVAFDSNGIVLDIKAKNPTPVNISEIAKLIKTERSHTSRIITSLVKKGLLFKGESGVEGNNARASVIFVNPHIIYAGDKDNVNEALKLMFYKAMKTPILKDLPNKLF</sequence>
<gene>
    <name evidence="1" type="ORF">IK1_06220</name>
</gene>
<dbReference type="InterPro" id="IPR036388">
    <property type="entry name" value="WH-like_DNA-bd_sf"/>
</dbReference>
<evidence type="ECO:0000313" key="1">
    <source>
        <dbReference type="EMBL" id="EOP32589.1"/>
    </source>
</evidence>
<dbReference type="PATRIC" id="fig|1053236.3.peg.6157"/>
<protein>
    <recommendedName>
        <fullName evidence="3">MarR family transcriptional regulator</fullName>
    </recommendedName>
</protein>
<dbReference type="Gene3D" id="1.10.10.10">
    <property type="entry name" value="Winged helix-like DNA-binding domain superfamily/Winged helix DNA-binding domain"/>
    <property type="match status" value="1"/>
</dbReference>
<dbReference type="AlphaFoldDB" id="R8MEW5"/>
<dbReference type="HOGENOM" id="CLU_102463_0_0_9"/>
<accession>R8MEW5</accession>
<evidence type="ECO:0008006" key="3">
    <source>
        <dbReference type="Google" id="ProtNLM"/>
    </source>
</evidence>